<organism evidence="9 10">
    <name type="scientific">Alkalimonas amylolytica</name>
    <dbReference type="NCBI Taxonomy" id="152573"/>
    <lineage>
        <taxon>Bacteria</taxon>
        <taxon>Pseudomonadati</taxon>
        <taxon>Pseudomonadota</taxon>
        <taxon>Gammaproteobacteria</taxon>
        <taxon>Alkalimonas</taxon>
    </lineage>
</organism>
<evidence type="ECO:0000256" key="7">
    <source>
        <dbReference type="SAM" id="SignalP"/>
    </source>
</evidence>
<dbReference type="GO" id="GO:0005506">
    <property type="term" value="F:iron ion binding"/>
    <property type="evidence" value="ECO:0007669"/>
    <property type="project" value="InterPro"/>
</dbReference>
<keyword evidence="10" id="KW-1185">Reference proteome</keyword>
<sequence length="133" mass="14111">MRKIHLVATAACALLFTGLATSSAADEELRKRIAPVGQVYLDGQAPARAVADTGPRSGEQVYQTACFACHGTGALDAPKPGDAAAWQARMDQGFDVMLRNSIDGFGNMPAMGTCMNCSEDEIAEAIRFMIKDL</sequence>
<evidence type="ECO:0000256" key="2">
    <source>
        <dbReference type="ARBA" id="ARBA00022617"/>
    </source>
</evidence>
<dbReference type="RefSeq" id="WP_091342988.1">
    <property type="nucleotide sequence ID" value="NZ_FNRM01000005.1"/>
</dbReference>
<dbReference type="GO" id="GO:0009055">
    <property type="term" value="F:electron transfer activity"/>
    <property type="evidence" value="ECO:0007669"/>
    <property type="project" value="InterPro"/>
</dbReference>
<dbReference type="Gene3D" id="1.10.760.10">
    <property type="entry name" value="Cytochrome c-like domain"/>
    <property type="match status" value="1"/>
</dbReference>
<gene>
    <name evidence="9" type="ORF">SAMN04488051_105188</name>
</gene>
<keyword evidence="4" id="KW-0249">Electron transport</keyword>
<dbReference type="InterPro" id="IPR002323">
    <property type="entry name" value="Cyt_CIE"/>
</dbReference>
<evidence type="ECO:0000313" key="9">
    <source>
        <dbReference type="EMBL" id="SEA70607.1"/>
    </source>
</evidence>
<dbReference type="AlphaFoldDB" id="A0A1H4DDB6"/>
<proteinExistence type="predicted"/>
<keyword evidence="7" id="KW-0732">Signal</keyword>
<evidence type="ECO:0000256" key="6">
    <source>
        <dbReference type="PROSITE-ProRule" id="PRU00433"/>
    </source>
</evidence>
<evidence type="ECO:0000313" key="10">
    <source>
        <dbReference type="Proteomes" id="UP000198773"/>
    </source>
</evidence>
<dbReference type="PRINTS" id="PR00607">
    <property type="entry name" value="CYTCHROMECIE"/>
</dbReference>
<name>A0A1H4DDB6_ALKAM</name>
<dbReference type="Pfam" id="PF13442">
    <property type="entry name" value="Cytochrome_CBB3"/>
    <property type="match status" value="1"/>
</dbReference>
<feature type="signal peptide" evidence="7">
    <location>
        <begin position="1"/>
        <end position="24"/>
    </location>
</feature>
<feature type="chain" id="PRO_5011479314" evidence="7">
    <location>
        <begin position="25"/>
        <end position="133"/>
    </location>
</feature>
<evidence type="ECO:0000259" key="8">
    <source>
        <dbReference type="PROSITE" id="PS51007"/>
    </source>
</evidence>
<feature type="domain" description="Cytochrome c" evidence="8">
    <location>
        <begin position="53"/>
        <end position="133"/>
    </location>
</feature>
<accession>A0A1H4DDB6</accession>
<dbReference type="GO" id="GO:0020037">
    <property type="term" value="F:heme binding"/>
    <property type="evidence" value="ECO:0007669"/>
    <property type="project" value="InterPro"/>
</dbReference>
<keyword evidence="1" id="KW-0813">Transport</keyword>
<reference evidence="9 10" key="1">
    <citation type="submission" date="2016-10" db="EMBL/GenBank/DDBJ databases">
        <authorList>
            <person name="de Groot N.N."/>
        </authorList>
    </citation>
    <scope>NUCLEOTIDE SEQUENCE [LARGE SCALE GENOMIC DNA]</scope>
    <source>
        <strain evidence="9 10">CGMCC 1.3430</strain>
    </source>
</reference>
<dbReference type="InterPro" id="IPR009056">
    <property type="entry name" value="Cyt_c-like_dom"/>
</dbReference>
<evidence type="ECO:0000256" key="5">
    <source>
        <dbReference type="ARBA" id="ARBA00023004"/>
    </source>
</evidence>
<dbReference type="EMBL" id="FNRM01000005">
    <property type="protein sequence ID" value="SEA70607.1"/>
    <property type="molecule type" value="Genomic_DNA"/>
</dbReference>
<dbReference type="SUPFAM" id="SSF46626">
    <property type="entry name" value="Cytochrome c"/>
    <property type="match status" value="1"/>
</dbReference>
<dbReference type="OrthoDB" id="9814708at2"/>
<keyword evidence="3 6" id="KW-0479">Metal-binding</keyword>
<dbReference type="STRING" id="152573.SAMN04488051_105188"/>
<evidence type="ECO:0000256" key="4">
    <source>
        <dbReference type="ARBA" id="ARBA00022982"/>
    </source>
</evidence>
<keyword evidence="5 6" id="KW-0408">Iron</keyword>
<dbReference type="PANTHER" id="PTHR40942:SF4">
    <property type="entry name" value="CYTOCHROME C5"/>
    <property type="match status" value="1"/>
</dbReference>
<keyword evidence="2 6" id="KW-0349">Heme</keyword>
<evidence type="ECO:0000256" key="3">
    <source>
        <dbReference type="ARBA" id="ARBA00022723"/>
    </source>
</evidence>
<dbReference type="Proteomes" id="UP000198773">
    <property type="component" value="Unassembled WGS sequence"/>
</dbReference>
<evidence type="ECO:0000256" key="1">
    <source>
        <dbReference type="ARBA" id="ARBA00022448"/>
    </source>
</evidence>
<dbReference type="InterPro" id="IPR036909">
    <property type="entry name" value="Cyt_c-like_dom_sf"/>
</dbReference>
<dbReference type="PROSITE" id="PS51007">
    <property type="entry name" value="CYTC"/>
    <property type="match status" value="1"/>
</dbReference>
<protein>
    <submittedName>
        <fullName evidence="9">Cytochrome c5</fullName>
    </submittedName>
</protein>
<dbReference type="PANTHER" id="PTHR40942">
    <property type="match status" value="1"/>
</dbReference>